<dbReference type="InterPro" id="IPR021013">
    <property type="entry name" value="ATPase_Vma12"/>
</dbReference>
<keyword evidence="4" id="KW-1185">Reference proteome</keyword>
<dbReference type="AlphaFoldDB" id="D8Q3N7"/>
<sequence length="240" mass="25641">MGAAPTAPDLSVSLEPHLLDTLRPLRTRVPPSLAADLEPYLATPPPSEIPYAILLRVSQWARAADLHSLGLKPSDYTMISLLAGARTAPGAKLGRYVPPQSAEDAAAQGVRDRKAITALLNALLSVGGAAFAAWWAADKTGWRNEWRVLFALAVGAVVAISEAVLYIIWQSRATGKLKPLKLNTQRTARHKRIDAPNEDVDDTEQPPGGKGKGQSTDLQDASGDGDLRKRITQKGSAEDS</sequence>
<dbReference type="OrthoDB" id="3193718at2759"/>
<dbReference type="GeneID" id="9595346"/>
<dbReference type="RefSeq" id="XP_003033244.1">
    <property type="nucleotide sequence ID" value="XM_003033198.1"/>
</dbReference>
<dbReference type="EMBL" id="GL377305">
    <property type="protein sequence ID" value="EFI98341.1"/>
    <property type="molecule type" value="Genomic_DNA"/>
</dbReference>
<feature type="region of interest" description="Disordered" evidence="1">
    <location>
        <begin position="187"/>
        <end position="240"/>
    </location>
</feature>
<protein>
    <recommendedName>
        <fullName evidence="5">Endoplasmic reticulum-based factor for assembly of V-ATPase</fullName>
    </recommendedName>
</protein>
<dbReference type="Proteomes" id="UP000007431">
    <property type="component" value="Unassembled WGS sequence"/>
</dbReference>
<proteinExistence type="predicted"/>
<name>D8Q3N7_SCHCM</name>
<gene>
    <name evidence="3" type="ORF">SCHCODRAFT_54817</name>
</gene>
<keyword evidence="2" id="KW-0472">Membrane</keyword>
<organism evidence="4">
    <name type="scientific">Schizophyllum commune (strain H4-8 / FGSC 9210)</name>
    <name type="common">Split gill fungus</name>
    <dbReference type="NCBI Taxonomy" id="578458"/>
    <lineage>
        <taxon>Eukaryota</taxon>
        <taxon>Fungi</taxon>
        <taxon>Dikarya</taxon>
        <taxon>Basidiomycota</taxon>
        <taxon>Agaricomycotina</taxon>
        <taxon>Agaricomycetes</taxon>
        <taxon>Agaricomycetidae</taxon>
        <taxon>Agaricales</taxon>
        <taxon>Schizophyllaceae</taxon>
        <taxon>Schizophyllum</taxon>
    </lineage>
</organism>
<keyword evidence="2" id="KW-0812">Transmembrane</keyword>
<dbReference type="KEGG" id="scm:SCHCO_02571979"/>
<evidence type="ECO:0000256" key="2">
    <source>
        <dbReference type="SAM" id="Phobius"/>
    </source>
</evidence>
<accession>D8Q3N7</accession>
<evidence type="ECO:0008006" key="5">
    <source>
        <dbReference type="Google" id="ProtNLM"/>
    </source>
</evidence>
<evidence type="ECO:0000313" key="3">
    <source>
        <dbReference type="EMBL" id="EFI98341.1"/>
    </source>
</evidence>
<dbReference type="eggNOG" id="ENOG502SPV7">
    <property type="taxonomic scope" value="Eukaryota"/>
</dbReference>
<feature type="transmembrane region" description="Helical" evidence="2">
    <location>
        <begin position="118"/>
        <end position="137"/>
    </location>
</feature>
<evidence type="ECO:0000256" key="1">
    <source>
        <dbReference type="SAM" id="MobiDB-lite"/>
    </source>
</evidence>
<reference evidence="3 4" key="1">
    <citation type="journal article" date="2010" name="Nat. Biotechnol.">
        <title>Genome sequence of the model mushroom Schizophyllum commune.</title>
        <authorList>
            <person name="Ohm R.A."/>
            <person name="de Jong J.F."/>
            <person name="Lugones L.G."/>
            <person name="Aerts A."/>
            <person name="Kothe E."/>
            <person name="Stajich J.E."/>
            <person name="de Vries R.P."/>
            <person name="Record E."/>
            <person name="Levasseur A."/>
            <person name="Baker S.E."/>
            <person name="Bartholomew K.A."/>
            <person name="Coutinho P.M."/>
            <person name="Erdmann S."/>
            <person name="Fowler T.J."/>
            <person name="Gathman A.C."/>
            <person name="Lombard V."/>
            <person name="Henrissat B."/>
            <person name="Knabe N."/>
            <person name="Kuees U."/>
            <person name="Lilly W.W."/>
            <person name="Lindquist E."/>
            <person name="Lucas S."/>
            <person name="Magnuson J.K."/>
            <person name="Piumi F."/>
            <person name="Raudaskoski M."/>
            <person name="Salamov A."/>
            <person name="Schmutz J."/>
            <person name="Schwarze F.W.M.R."/>
            <person name="vanKuyk P.A."/>
            <person name="Horton J.S."/>
            <person name="Grigoriev I.V."/>
            <person name="Woesten H.A.B."/>
        </authorList>
    </citation>
    <scope>NUCLEOTIDE SEQUENCE [LARGE SCALE GENOMIC DNA]</scope>
    <source>
        <strain evidence="4">H4-8 / FGSC 9210</strain>
    </source>
</reference>
<dbReference type="Pfam" id="PF11712">
    <property type="entry name" value="Vma12"/>
    <property type="match status" value="1"/>
</dbReference>
<evidence type="ECO:0000313" key="4">
    <source>
        <dbReference type="Proteomes" id="UP000007431"/>
    </source>
</evidence>
<dbReference type="GO" id="GO:0070072">
    <property type="term" value="P:vacuolar proton-transporting V-type ATPase complex assembly"/>
    <property type="evidence" value="ECO:0007669"/>
    <property type="project" value="InterPro"/>
</dbReference>
<dbReference type="InParanoid" id="D8Q3N7"/>
<dbReference type="VEuPathDB" id="FungiDB:SCHCODRAFT_02571979"/>
<dbReference type="OMA" id="WWASQHA"/>
<dbReference type="HOGENOM" id="CLU_083084_0_0_1"/>
<feature type="transmembrane region" description="Helical" evidence="2">
    <location>
        <begin position="149"/>
        <end position="169"/>
    </location>
</feature>
<keyword evidence="2" id="KW-1133">Transmembrane helix</keyword>